<evidence type="ECO:0000256" key="5">
    <source>
        <dbReference type="ARBA" id="ARBA00022516"/>
    </source>
</evidence>
<reference evidence="14" key="1">
    <citation type="journal article" date="2019" name="Int. J. Syst. Evol. Microbiol.">
        <title>The Global Catalogue of Microorganisms (GCM) 10K type strain sequencing project: providing services to taxonomists for standard genome sequencing and annotation.</title>
        <authorList>
            <consortium name="The Broad Institute Genomics Platform"/>
            <consortium name="The Broad Institute Genome Sequencing Center for Infectious Disease"/>
            <person name="Wu L."/>
            <person name="Ma J."/>
        </authorList>
    </citation>
    <scope>NUCLEOTIDE SEQUENCE [LARGE SCALE GENOMIC DNA]</scope>
    <source>
        <strain evidence="14">CCUG 54520</strain>
    </source>
</reference>
<feature type="domain" description="O-acyltransferase WSD1 C-terminal" evidence="12">
    <location>
        <begin position="303"/>
        <end position="453"/>
    </location>
</feature>
<keyword evidence="5" id="KW-0444">Lipid biosynthesis</keyword>
<gene>
    <name evidence="13" type="ORF">ACFO6S_10880</name>
</gene>
<dbReference type="RefSeq" id="WP_378416776.1">
    <property type="nucleotide sequence ID" value="NZ_JBHSFO010000004.1"/>
</dbReference>
<dbReference type="SUPFAM" id="SSF52777">
    <property type="entry name" value="CoA-dependent acyltransferases"/>
    <property type="match status" value="1"/>
</dbReference>
<comment type="catalytic activity">
    <reaction evidence="10">
        <text>an acyl-CoA + a 1,2-diacyl-sn-glycerol = a triacyl-sn-glycerol + CoA</text>
        <dbReference type="Rhea" id="RHEA:10868"/>
        <dbReference type="ChEBI" id="CHEBI:17815"/>
        <dbReference type="ChEBI" id="CHEBI:57287"/>
        <dbReference type="ChEBI" id="CHEBI:58342"/>
        <dbReference type="ChEBI" id="CHEBI:64615"/>
        <dbReference type="EC" id="2.3.1.20"/>
    </reaction>
</comment>
<dbReference type="EC" id="2.3.1.20" evidence="4"/>
<evidence type="ECO:0000313" key="13">
    <source>
        <dbReference type="EMBL" id="MFC4604189.1"/>
    </source>
</evidence>
<dbReference type="InterPro" id="IPR009721">
    <property type="entry name" value="O-acyltransferase_WSD1_C"/>
</dbReference>
<comment type="similarity">
    <text evidence="3">Belongs to the long-chain O-acyltransferase family.</text>
</comment>
<keyword evidence="8" id="KW-0443">Lipid metabolism</keyword>
<dbReference type="Pfam" id="PF06974">
    <property type="entry name" value="WS_DGAT_C"/>
    <property type="match status" value="1"/>
</dbReference>
<evidence type="ECO:0000256" key="8">
    <source>
        <dbReference type="ARBA" id="ARBA00023098"/>
    </source>
</evidence>
<dbReference type="InterPro" id="IPR045034">
    <property type="entry name" value="O-acyltransferase_WSD1-like"/>
</dbReference>
<sequence>MTAEPAEPRDAVFAYVDSPGAGQAMLTAYAFPGTATTAEITAWITARAARIPELRQRMVRVPADLDHPYWVDDPRFAPARHITFHQPGDWAGLCALQARLQGEPFDWGRPLWELHVSTGVHGVGGIEGPATVAGLKIHHAVADGMLSTLIARRLFTDELPAALPSTNDREPSRTALFGRAVAAIPRNLARLAAAPVAIRTVRRELKAEQAQGMWTAPAARRPRTILNEPLGRDRVCDSVFYRFPELRALKDRIGGVSVNDLMLTVVGSALHSYLAEHGGVPDGSLAAGVPISTRGAAAANARNQFSLAYVDLHTDIADPIARTHAIHASMRADQARKLSPATMKFDMLVNSIPGFVVRQGLRVLRALPVKRAPTVGGANTLITNVRRGPADMTLCGLTVAATFGVTPLIGEGGIAHSIGSIGDSVAISFTADPAQLRDAARYTELLRSSFAAIEADIYASTRTEGS</sequence>
<dbReference type="EMBL" id="JBHSFO010000004">
    <property type="protein sequence ID" value="MFC4604189.1"/>
    <property type="molecule type" value="Genomic_DNA"/>
</dbReference>
<dbReference type="PANTHER" id="PTHR31650">
    <property type="entry name" value="O-ACYLTRANSFERASE (WSD1-LIKE) FAMILY PROTEIN"/>
    <property type="match status" value="1"/>
</dbReference>
<feature type="domain" description="O-acyltransferase WSD1-like N-terminal" evidence="11">
    <location>
        <begin position="8"/>
        <end position="261"/>
    </location>
</feature>
<evidence type="ECO:0000256" key="3">
    <source>
        <dbReference type="ARBA" id="ARBA00009587"/>
    </source>
</evidence>
<name>A0ABV9FSG9_9NOCA</name>
<evidence type="ECO:0000256" key="10">
    <source>
        <dbReference type="ARBA" id="ARBA00048109"/>
    </source>
</evidence>
<keyword evidence="7" id="KW-0319">Glycerol metabolism</keyword>
<protein>
    <recommendedName>
        <fullName evidence="4">diacylglycerol O-acyltransferase</fullName>
        <ecNumber evidence="4">2.3.1.20</ecNumber>
    </recommendedName>
</protein>
<dbReference type="Pfam" id="PF03007">
    <property type="entry name" value="WS_DGAT_cat"/>
    <property type="match status" value="1"/>
</dbReference>
<keyword evidence="9" id="KW-0012">Acyltransferase</keyword>
<evidence type="ECO:0000256" key="1">
    <source>
        <dbReference type="ARBA" id="ARBA00004771"/>
    </source>
</evidence>
<comment type="pathway">
    <text evidence="1">Glycerolipid metabolism; triacylglycerol biosynthesis.</text>
</comment>
<keyword evidence="6" id="KW-0808">Transferase</keyword>
<organism evidence="13 14">
    <name type="scientific">Rhodococcus kronopolitis</name>
    <dbReference type="NCBI Taxonomy" id="1460226"/>
    <lineage>
        <taxon>Bacteria</taxon>
        <taxon>Bacillati</taxon>
        <taxon>Actinomycetota</taxon>
        <taxon>Actinomycetes</taxon>
        <taxon>Mycobacteriales</taxon>
        <taxon>Nocardiaceae</taxon>
        <taxon>Rhodococcus</taxon>
    </lineage>
</organism>
<evidence type="ECO:0000256" key="9">
    <source>
        <dbReference type="ARBA" id="ARBA00023315"/>
    </source>
</evidence>
<dbReference type="PANTHER" id="PTHR31650:SF1">
    <property type="entry name" value="WAX ESTER SYNTHASE_DIACYLGLYCEROL ACYLTRANSFERASE 4-RELATED"/>
    <property type="match status" value="1"/>
</dbReference>
<evidence type="ECO:0000259" key="12">
    <source>
        <dbReference type="Pfam" id="PF06974"/>
    </source>
</evidence>
<evidence type="ECO:0000256" key="2">
    <source>
        <dbReference type="ARBA" id="ARBA00005189"/>
    </source>
</evidence>
<keyword evidence="14" id="KW-1185">Reference proteome</keyword>
<evidence type="ECO:0000256" key="4">
    <source>
        <dbReference type="ARBA" id="ARBA00013244"/>
    </source>
</evidence>
<evidence type="ECO:0000256" key="7">
    <source>
        <dbReference type="ARBA" id="ARBA00022798"/>
    </source>
</evidence>
<comment type="caution">
    <text evidence="13">The sequence shown here is derived from an EMBL/GenBank/DDBJ whole genome shotgun (WGS) entry which is preliminary data.</text>
</comment>
<proteinExistence type="inferred from homology"/>
<comment type="pathway">
    <text evidence="2">Lipid metabolism.</text>
</comment>
<dbReference type="InterPro" id="IPR004255">
    <property type="entry name" value="O-acyltransferase_WSD1_N"/>
</dbReference>
<dbReference type="Proteomes" id="UP001595914">
    <property type="component" value="Unassembled WGS sequence"/>
</dbReference>
<accession>A0ABV9FSG9</accession>
<evidence type="ECO:0000256" key="6">
    <source>
        <dbReference type="ARBA" id="ARBA00022679"/>
    </source>
</evidence>
<evidence type="ECO:0000259" key="11">
    <source>
        <dbReference type="Pfam" id="PF03007"/>
    </source>
</evidence>
<evidence type="ECO:0000313" key="14">
    <source>
        <dbReference type="Proteomes" id="UP001595914"/>
    </source>
</evidence>